<dbReference type="SUPFAM" id="SSF52540">
    <property type="entry name" value="P-loop containing nucleoside triphosphate hydrolases"/>
    <property type="match status" value="1"/>
</dbReference>
<dbReference type="RefSeq" id="XP_040740496.1">
    <property type="nucleotide sequence ID" value="XM_040890898.1"/>
</dbReference>
<dbReference type="Pfam" id="PF02889">
    <property type="entry name" value="Sec63"/>
    <property type="match status" value="1"/>
</dbReference>
<evidence type="ECO:0000313" key="2">
    <source>
        <dbReference type="EMBL" id="ORX66508.1"/>
    </source>
</evidence>
<dbReference type="SUPFAM" id="SSF158702">
    <property type="entry name" value="Sec63 N-terminal domain-like"/>
    <property type="match status" value="1"/>
</dbReference>
<evidence type="ECO:0000313" key="3">
    <source>
        <dbReference type="Proteomes" id="UP000193922"/>
    </source>
</evidence>
<evidence type="ECO:0000259" key="1">
    <source>
        <dbReference type="SMART" id="SM00973"/>
    </source>
</evidence>
<dbReference type="GO" id="GO:0051321">
    <property type="term" value="P:meiotic cell cycle"/>
    <property type="evidence" value="ECO:0007669"/>
    <property type="project" value="UniProtKB-KW"/>
</dbReference>
<dbReference type="GO" id="GO:0016787">
    <property type="term" value="F:hydrolase activity"/>
    <property type="evidence" value="ECO:0007669"/>
    <property type="project" value="UniProtKB-KW"/>
</dbReference>
<dbReference type="Gene3D" id="3.40.50.300">
    <property type="entry name" value="P-loop containing nucleotide triphosphate hydrolases"/>
    <property type="match status" value="1"/>
</dbReference>
<gene>
    <name evidence="2" type="ORF">DL89DRAFT_306116</name>
</gene>
<dbReference type="OrthoDB" id="5584752at2759"/>
<name>A0A1Y1VZ14_9FUNG</name>
<dbReference type="Gene3D" id="1.10.3380.10">
    <property type="entry name" value="Sec63 N-terminal domain-like domain"/>
    <property type="match status" value="1"/>
</dbReference>
<dbReference type="GeneID" id="63807546"/>
<organism evidence="2 3">
    <name type="scientific">Linderina pennispora</name>
    <dbReference type="NCBI Taxonomy" id="61395"/>
    <lineage>
        <taxon>Eukaryota</taxon>
        <taxon>Fungi</taxon>
        <taxon>Fungi incertae sedis</taxon>
        <taxon>Zoopagomycota</taxon>
        <taxon>Kickxellomycotina</taxon>
        <taxon>Kickxellomycetes</taxon>
        <taxon>Kickxellales</taxon>
        <taxon>Kickxellaceae</taxon>
        <taxon>Linderina</taxon>
    </lineage>
</organism>
<dbReference type="AlphaFoldDB" id="A0A1Y1VZ14"/>
<dbReference type="InterPro" id="IPR004179">
    <property type="entry name" value="Sec63-dom"/>
</dbReference>
<comment type="caution">
    <text evidence="2">The sequence shown here is derived from an EMBL/GenBank/DDBJ whole genome shotgun (WGS) entry which is preliminary data.</text>
</comment>
<dbReference type="PANTHER" id="PTHR47835">
    <property type="entry name" value="HFM1, ATP DEPENDENT DNA HELICASE HOMOLOG"/>
    <property type="match status" value="1"/>
</dbReference>
<dbReference type="Proteomes" id="UP000193922">
    <property type="component" value="Unassembled WGS sequence"/>
</dbReference>
<dbReference type="PANTHER" id="PTHR47835:SF3">
    <property type="entry name" value="HELICASE FOR MEIOSIS 1"/>
    <property type="match status" value="1"/>
</dbReference>
<protein>
    <recommendedName>
        <fullName evidence="1">SEC63 domain-containing protein</fullName>
    </recommendedName>
</protein>
<reference evidence="2 3" key="1">
    <citation type="submission" date="2016-07" db="EMBL/GenBank/DDBJ databases">
        <title>Pervasive Adenine N6-methylation of Active Genes in Fungi.</title>
        <authorList>
            <consortium name="DOE Joint Genome Institute"/>
            <person name="Mondo S.J."/>
            <person name="Dannebaum R.O."/>
            <person name="Kuo R.C."/>
            <person name="Labutti K."/>
            <person name="Haridas S."/>
            <person name="Kuo A."/>
            <person name="Salamov A."/>
            <person name="Ahrendt S.R."/>
            <person name="Lipzen A."/>
            <person name="Sullivan W."/>
            <person name="Andreopoulos W.B."/>
            <person name="Clum A."/>
            <person name="Lindquist E."/>
            <person name="Daum C."/>
            <person name="Ramamoorthy G.K."/>
            <person name="Gryganskyi A."/>
            <person name="Culley D."/>
            <person name="Magnuson J.K."/>
            <person name="James T.Y."/>
            <person name="O'Malley M.A."/>
            <person name="Stajich J.E."/>
            <person name="Spatafora J.W."/>
            <person name="Visel A."/>
            <person name="Grigoriev I.V."/>
        </authorList>
    </citation>
    <scope>NUCLEOTIDE SEQUENCE [LARGE SCALE GENOMIC DNA]</scope>
    <source>
        <strain evidence="2 3">ATCC 12442</strain>
    </source>
</reference>
<proteinExistence type="predicted"/>
<accession>A0A1Y1VZ14</accession>
<dbReference type="InterPro" id="IPR052247">
    <property type="entry name" value="Meiotic_Crossover_Helicase"/>
</dbReference>
<dbReference type="SMART" id="SM00973">
    <property type="entry name" value="Sec63"/>
    <property type="match status" value="1"/>
</dbReference>
<keyword evidence="3" id="KW-1185">Reference proteome</keyword>
<dbReference type="GO" id="GO:0043138">
    <property type="term" value="F:3'-5' DNA helicase activity"/>
    <property type="evidence" value="ECO:0007669"/>
    <property type="project" value="UniProtKB-EC"/>
</dbReference>
<dbReference type="STRING" id="61395.A0A1Y1VZ14"/>
<dbReference type="EMBL" id="MCFD01000015">
    <property type="protein sequence ID" value="ORX66508.1"/>
    <property type="molecule type" value="Genomic_DNA"/>
</dbReference>
<feature type="domain" description="SEC63" evidence="1">
    <location>
        <begin position="287"/>
        <end position="630"/>
    </location>
</feature>
<dbReference type="InterPro" id="IPR027417">
    <property type="entry name" value="P-loop_NTPase"/>
</dbReference>
<sequence length="679" mass="74286">MAGRKAGEYPRKRLYLVRNTDLHPWSGSCWGSNQTCRTTGFSHGGGRPTLIFCYTRGSAQETCRYLVRNKHMLQNQHPADTLDHSIQATRSSTILYRMALHSIMLVSLLAIEPDSEQLFKSGSIHILFSANIDDVGVGSTSTLGIGINLPAYMVIVKGTKGYVDAGNVEYSASEILQFIGRAGRPQFGNSGKAIILTESFNVDKYRDLVTGQEVLESNKLAEVILCNCDKQVFKTASDIVEWLSKTFFAVRIRKKFPEGAIHGIVKQEISALTRTNLLTEVDGGIGLTDIGKCVAKYRVNPIAMAKMLEAMPEEPSYQQIFEGICGSDVFDDLKITAGQKGVLNGMSKAPGLPLRLKGRIQDIRDKVLVLLQYRLLGKDIPYTKYSAGLSRDMSRAIQMALGPAKCIRDYYADKRDRDGIIHGSENVSTKHIFFSIPISSGVHMATTTASLRSAREISARCFESCSAVLQQLDGVGPRYAEIMWSNNIQSVTSLLSTNAWQIEYLLTRNPPFGTKVLSAAASIPSFSAKVFLDWIDADTVVFTIEVGCEYRQRLVAGTDNRHGNDEISATVLAHTSDGVLLKYEAISFGTASAFYATQAGLCNPSPGSSVIVEVASERHVGCEKRVEVPIRQVSSAATQQQITSNAPPSLAQQYDDIIIDSDDLEAIVLMPDDDDDSAA</sequence>